<evidence type="ECO:0000259" key="1">
    <source>
        <dbReference type="PROSITE" id="PS50144"/>
    </source>
</evidence>
<sequence length="356" mass="39767">MMSSKAKDKSFILQKLGILAFICPLYITYKADWGDLFTYNSVENIVAMASFVDEQDGVVRFISDAPASSKYTNHCFTAARSFCGWQKFITPSYLNDPGNGCIVKDVCVVKAEVNVWGCQSSTADMMNKKCNRSCNFLPYDQELSVDHSFVLSMPDKYDFTSILSVCLHLVLCMGKILAYKADWGDLLTYNSVENFVAMASFVDEQDGVVRFISDAPPTHYKLKIQLFSLLVKNAVEKYESAEFEAGGYIWKIQLNPKGRHHGNGSHLSLYLVMAESTTLSPASNIYAEFTLRILDQVQARHIAGKGNYWFNASNQETGWARFATLSYFNQHGNGLLVKDVCLVEAEVIIHGIASAL</sequence>
<name>A0AAD5JP94_ACENE</name>
<dbReference type="SUPFAM" id="SSF49599">
    <property type="entry name" value="TRAF domain-like"/>
    <property type="match status" value="2"/>
</dbReference>
<dbReference type="PANTHER" id="PTHR46162">
    <property type="entry name" value="TRAF-LIKE FAMILY PROTEIN"/>
    <property type="match status" value="1"/>
</dbReference>
<gene>
    <name evidence="2" type="ORF">LWI28_017603</name>
</gene>
<dbReference type="EMBL" id="JAJSOW010000003">
    <property type="protein sequence ID" value="KAI9195734.1"/>
    <property type="molecule type" value="Genomic_DNA"/>
</dbReference>
<dbReference type="AlphaFoldDB" id="A0AAD5JP94"/>
<dbReference type="Gene3D" id="2.60.210.10">
    <property type="entry name" value="Apoptosis, Tumor Necrosis Factor Receptor Associated Protein 2, Chain A"/>
    <property type="match status" value="2"/>
</dbReference>
<feature type="domain" description="MATH" evidence="1">
    <location>
        <begin position="217"/>
        <end position="347"/>
    </location>
</feature>
<reference evidence="2" key="1">
    <citation type="journal article" date="2022" name="Plant J.">
        <title>Strategies of tolerance reflected in two North American maple genomes.</title>
        <authorList>
            <person name="McEvoy S.L."/>
            <person name="Sezen U.U."/>
            <person name="Trouern-Trend A."/>
            <person name="McMahon S.M."/>
            <person name="Schaberg P.G."/>
            <person name="Yang J."/>
            <person name="Wegrzyn J.L."/>
            <person name="Swenson N.G."/>
        </authorList>
    </citation>
    <scope>NUCLEOTIDE SEQUENCE</scope>
    <source>
        <strain evidence="2">91603</strain>
    </source>
</reference>
<proteinExistence type="predicted"/>
<dbReference type="CDD" id="cd00121">
    <property type="entry name" value="MATH"/>
    <property type="match status" value="1"/>
</dbReference>
<dbReference type="PANTHER" id="PTHR46162:SF2">
    <property type="entry name" value="ANKYRIN REPEAT-CONTAINING PROTEIN-RELATED"/>
    <property type="match status" value="1"/>
</dbReference>
<dbReference type="InterPro" id="IPR002083">
    <property type="entry name" value="MATH/TRAF_dom"/>
</dbReference>
<accession>A0AAD5JP94</accession>
<keyword evidence="3" id="KW-1185">Reference proteome</keyword>
<dbReference type="SMART" id="SM00061">
    <property type="entry name" value="MATH"/>
    <property type="match status" value="1"/>
</dbReference>
<organism evidence="2 3">
    <name type="scientific">Acer negundo</name>
    <name type="common">Box elder</name>
    <dbReference type="NCBI Taxonomy" id="4023"/>
    <lineage>
        <taxon>Eukaryota</taxon>
        <taxon>Viridiplantae</taxon>
        <taxon>Streptophyta</taxon>
        <taxon>Embryophyta</taxon>
        <taxon>Tracheophyta</taxon>
        <taxon>Spermatophyta</taxon>
        <taxon>Magnoliopsida</taxon>
        <taxon>eudicotyledons</taxon>
        <taxon>Gunneridae</taxon>
        <taxon>Pentapetalae</taxon>
        <taxon>rosids</taxon>
        <taxon>malvids</taxon>
        <taxon>Sapindales</taxon>
        <taxon>Sapindaceae</taxon>
        <taxon>Hippocastanoideae</taxon>
        <taxon>Acereae</taxon>
        <taxon>Acer</taxon>
    </lineage>
</organism>
<protein>
    <recommendedName>
        <fullName evidence="1">MATH domain-containing protein</fullName>
    </recommendedName>
</protein>
<dbReference type="InterPro" id="IPR008974">
    <property type="entry name" value="TRAF-like"/>
</dbReference>
<dbReference type="Pfam" id="PF22486">
    <property type="entry name" value="MATH_2"/>
    <property type="match status" value="1"/>
</dbReference>
<reference evidence="2" key="2">
    <citation type="submission" date="2023-02" db="EMBL/GenBank/DDBJ databases">
        <authorList>
            <person name="Swenson N.G."/>
            <person name="Wegrzyn J.L."/>
            <person name="Mcevoy S.L."/>
        </authorList>
    </citation>
    <scope>NUCLEOTIDE SEQUENCE</scope>
    <source>
        <strain evidence="2">91603</strain>
        <tissue evidence="2">Leaf</tissue>
    </source>
</reference>
<dbReference type="Proteomes" id="UP001064489">
    <property type="component" value="Chromosome 1"/>
</dbReference>
<dbReference type="PROSITE" id="PS50144">
    <property type="entry name" value="MATH"/>
    <property type="match status" value="1"/>
</dbReference>
<comment type="caution">
    <text evidence="2">The sequence shown here is derived from an EMBL/GenBank/DDBJ whole genome shotgun (WGS) entry which is preliminary data.</text>
</comment>
<evidence type="ECO:0000313" key="3">
    <source>
        <dbReference type="Proteomes" id="UP001064489"/>
    </source>
</evidence>
<evidence type="ECO:0000313" key="2">
    <source>
        <dbReference type="EMBL" id="KAI9195734.1"/>
    </source>
</evidence>